<comment type="subcellular location">
    <subcellularLocation>
        <location evidence="1">Membrane</location>
        <topology evidence="1">Multi-pass membrane protein</topology>
    </subcellularLocation>
</comment>
<feature type="transmembrane region" description="Helical" evidence="8">
    <location>
        <begin position="475"/>
        <end position="495"/>
    </location>
</feature>
<keyword evidence="11" id="KW-1185">Reference proteome</keyword>
<comment type="caution">
    <text evidence="10">The sequence shown here is derived from an EMBL/GenBank/DDBJ whole genome shotgun (WGS) entry which is preliminary data.</text>
</comment>
<dbReference type="Pfam" id="PF06101">
    <property type="entry name" value="Vps62"/>
    <property type="match status" value="1"/>
</dbReference>
<feature type="transmembrane region" description="Helical" evidence="8">
    <location>
        <begin position="370"/>
        <end position="387"/>
    </location>
</feature>
<accession>A0A9P7H3C0</accession>
<keyword evidence="5 8" id="KW-1133">Transmembrane helix</keyword>
<dbReference type="Gene3D" id="1.20.1740.10">
    <property type="entry name" value="Amino acid/polyamine transporter I"/>
    <property type="match status" value="1"/>
</dbReference>
<feature type="transmembrane region" description="Helical" evidence="8">
    <location>
        <begin position="444"/>
        <end position="463"/>
    </location>
</feature>
<dbReference type="PANTHER" id="PTHR43341">
    <property type="entry name" value="AMINO ACID PERMEASE"/>
    <property type="match status" value="1"/>
</dbReference>
<feature type="transmembrane region" description="Helical" evidence="8">
    <location>
        <begin position="399"/>
        <end position="423"/>
    </location>
</feature>
<evidence type="ECO:0000256" key="5">
    <source>
        <dbReference type="ARBA" id="ARBA00022989"/>
    </source>
</evidence>
<evidence type="ECO:0000313" key="11">
    <source>
        <dbReference type="Proteomes" id="UP000782241"/>
    </source>
</evidence>
<evidence type="ECO:0000256" key="1">
    <source>
        <dbReference type="ARBA" id="ARBA00004141"/>
    </source>
</evidence>
<reference evidence="10" key="1">
    <citation type="submission" date="2021-04" db="EMBL/GenBank/DDBJ databases">
        <title>Draft genome of Fusarium avenaceum strain F156N33, isolated from an atmospheric sample in Virginia.</title>
        <authorList>
            <person name="Yang S."/>
            <person name="Vinatzer B.A."/>
            <person name="Coleman J."/>
        </authorList>
    </citation>
    <scope>NUCLEOTIDE SEQUENCE</scope>
    <source>
        <strain evidence="10">F156N33</strain>
    </source>
</reference>
<protein>
    <recommendedName>
        <fullName evidence="9">Amino acid permease/ SLC12A domain-containing protein</fullName>
    </recommendedName>
</protein>
<dbReference type="InterPro" id="IPR004841">
    <property type="entry name" value="AA-permease/SLC12A_dom"/>
</dbReference>
<name>A0A9P7H3C0_9HYPO</name>
<dbReference type="InterPro" id="IPR050524">
    <property type="entry name" value="APC_YAT"/>
</dbReference>
<dbReference type="FunFam" id="1.20.1740.10:FF:000006">
    <property type="entry name" value="General amino acid permease"/>
    <property type="match status" value="1"/>
</dbReference>
<dbReference type="InterPro" id="IPR009291">
    <property type="entry name" value="Vps62"/>
</dbReference>
<organism evidence="10 11">
    <name type="scientific">Fusarium avenaceum</name>
    <dbReference type="NCBI Taxonomy" id="40199"/>
    <lineage>
        <taxon>Eukaryota</taxon>
        <taxon>Fungi</taxon>
        <taxon>Dikarya</taxon>
        <taxon>Ascomycota</taxon>
        <taxon>Pezizomycotina</taxon>
        <taxon>Sordariomycetes</taxon>
        <taxon>Hypocreomycetidae</taxon>
        <taxon>Hypocreales</taxon>
        <taxon>Nectriaceae</taxon>
        <taxon>Fusarium</taxon>
        <taxon>Fusarium tricinctum species complex</taxon>
    </lineage>
</organism>
<keyword evidence="2" id="KW-0813">Transport</keyword>
<feature type="transmembrane region" description="Helical" evidence="8">
    <location>
        <begin position="43"/>
        <end position="65"/>
    </location>
</feature>
<dbReference type="GO" id="GO:0016020">
    <property type="term" value="C:membrane"/>
    <property type="evidence" value="ECO:0007669"/>
    <property type="project" value="UniProtKB-SubCell"/>
</dbReference>
<sequence>MDTQTKSSIHPETHESTSSTKSLEHNIETSNTELERALHGRHLQFIAIGAAVGTGLFIGTGNALATAGPVSLLIAFIFVGTLLFSVMTALGEMAAYIPVAGAFTTYATRFLDPTFGFAMGWIYWFSWSITFALELTAAGLIIQYWEKDLNIGIWIAVFWVLFTAANFMPVRWFGEFEMWFSSIKVVTIVGFIIFSICVNAGVGDQGYLGFKYWKDPGAFNEHLVEGDVGRFVGFWSVLVTAGFSYQGSELVAIGAGETKDPRKTIPSAMRWTFWGVFSIFIATVFFLGLNIPSTNKDLLSGSHDASASPLVIVTQLAGVPILPSILNAVLLTAVLTAANSDVYSSSRILISLADSGHAPAFLKKTNRFGTPYNAVGVCAAVGFLSFLNLSNDGTVVFDWFLSITSVAGFIAWAIISLCHIRFMKALSLQGLSRSDLPYVAPFQPYLSWYGLFFSVLIIITSGFEVFIKWDTSKFFTNYISLILFLVMVVGHKLVFRTKTVPLAEDPDLFLISKFKGGLGLLDMFENASKSRSRLKELLLLLGLIGSAWGNTQASAIDRCPDYVANHAPLVWLHSEDRFMPSDLAAHVSNTIPKLDGEPISGPSIDLENLAELNSHGGEDVALTSKEDPLTYPRWILGEAPDASGRIHDSIPCAVILVEKSDVDIDAFYFYFYSYNEGPNITQVLEPIDWFVGGKELAAGLHFGNHVGDWEHNMVRFHNGTPVGVYYSQHVDGMGYKWDDSKINITNGRPISYSALGSHANYAESGMQVHNAALFDYCDEGKIWDPVQSAYFYRFNPKTFTITPIISPFQPSTTEPAQNLTSWFDYLGHWGDIKYPDSDARQETVPHFGLKRFNSGPNGPRYKHLVRKGLVRDNARKMVFKEWLVGVFMAWYPCCIKGWRLWRSLGIMAVVMSGFVLAIIFGVRRYKAWRQRTAYSRLKGEDIPMEELRRDEEFLLASDDEEDEDEDVDRR</sequence>
<feature type="transmembrane region" description="Helical" evidence="8">
    <location>
        <begin position="72"/>
        <end position="101"/>
    </location>
</feature>
<dbReference type="GO" id="GO:0015171">
    <property type="term" value="F:amino acid transmembrane transporter activity"/>
    <property type="evidence" value="ECO:0007669"/>
    <property type="project" value="TreeGrafter"/>
</dbReference>
<keyword evidence="3 8" id="KW-0812">Transmembrane</keyword>
<proteinExistence type="predicted"/>
<evidence type="ECO:0000256" key="4">
    <source>
        <dbReference type="ARBA" id="ARBA00022970"/>
    </source>
</evidence>
<keyword evidence="6 8" id="KW-0472">Membrane</keyword>
<dbReference type="PROSITE" id="PS00218">
    <property type="entry name" value="AMINO_ACID_PERMEASE_1"/>
    <property type="match status" value="1"/>
</dbReference>
<evidence type="ECO:0000256" key="8">
    <source>
        <dbReference type="SAM" id="Phobius"/>
    </source>
</evidence>
<feature type="region of interest" description="Disordered" evidence="7">
    <location>
        <begin position="1"/>
        <end position="25"/>
    </location>
</feature>
<evidence type="ECO:0000256" key="7">
    <source>
        <dbReference type="SAM" id="MobiDB-lite"/>
    </source>
</evidence>
<feature type="transmembrane region" description="Helical" evidence="8">
    <location>
        <begin position="121"/>
        <end position="142"/>
    </location>
</feature>
<evidence type="ECO:0000256" key="2">
    <source>
        <dbReference type="ARBA" id="ARBA00022448"/>
    </source>
</evidence>
<evidence type="ECO:0000313" key="10">
    <source>
        <dbReference type="EMBL" id="KAG5657742.1"/>
    </source>
</evidence>
<gene>
    <name evidence="10" type="ORF">KAF25_007775</name>
</gene>
<evidence type="ECO:0000256" key="3">
    <source>
        <dbReference type="ARBA" id="ARBA00022692"/>
    </source>
</evidence>
<dbReference type="AlphaFoldDB" id="A0A9P7H3C0"/>
<dbReference type="PANTHER" id="PTHR43341:SF4">
    <property type="entry name" value="ARGININE PERMEASE CAN1-RELATED"/>
    <property type="match status" value="1"/>
</dbReference>
<feature type="transmembrane region" description="Helical" evidence="8">
    <location>
        <begin position="271"/>
        <end position="291"/>
    </location>
</feature>
<feature type="transmembrane region" description="Helical" evidence="8">
    <location>
        <begin position="904"/>
        <end position="922"/>
    </location>
</feature>
<keyword evidence="4" id="KW-0029">Amino-acid transport</keyword>
<dbReference type="EMBL" id="JAGPUO010000016">
    <property type="protein sequence ID" value="KAG5657742.1"/>
    <property type="molecule type" value="Genomic_DNA"/>
</dbReference>
<evidence type="ECO:0000256" key="6">
    <source>
        <dbReference type="ARBA" id="ARBA00023136"/>
    </source>
</evidence>
<evidence type="ECO:0000259" key="9">
    <source>
        <dbReference type="Pfam" id="PF00324"/>
    </source>
</evidence>
<dbReference type="Proteomes" id="UP000782241">
    <property type="component" value="Unassembled WGS sequence"/>
</dbReference>
<feature type="transmembrane region" description="Helical" evidence="8">
    <location>
        <begin position="179"/>
        <end position="202"/>
    </location>
</feature>
<dbReference type="InterPro" id="IPR004840">
    <property type="entry name" value="Amino_acid_permease_CS"/>
</dbReference>
<feature type="domain" description="Amino acid permease/ SLC12A" evidence="9">
    <location>
        <begin position="42"/>
        <end position="499"/>
    </location>
</feature>
<dbReference type="Pfam" id="PF00324">
    <property type="entry name" value="AA_permease"/>
    <property type="match status" value="1"/>
</dbReference>
<feature type="transmembrane region" description="Helical" evidence="8">
    <location>
        <begin position="149"/>
        <end position="167"/>
    </location>
</feature>